<keyword evidence="5" id="KW-0732">Signal</keyword>
<dbReference type="Proteomes" id="UP001596270">
    <property type="component" value="Unassembled WGS sequence"/>
</dbReference>
<dbReference type="SUPFAM" id="SSF52833">
    <property type="entry name" value="Thioredoxin-like"/>
    <property type="match status" value="1"/>
</dbReference>
<dbReference type="PANTHER" id="PTHR11592">
    <property type="entry name" value="GLUTATHIONE PEROXIDASE"/>
    <property type="match status" value="1"/>
</dbReference>
<evidence type="ECO:0000256" key="3">
    <source>
        <dbReference type="ARBA" id="ARBA00023002"/>
    </source>
</evidence>
<dbReference type="PRINTS" id="PR01011">
    <property type="entry name" value="GLUTPROXDASE"/>
</dbReference>
<sequence length="204" mass="21886">MRFIQFRQLLVAASLSAGLGIASPALQAATPAPAPSSTAGTPGAACPALLQQSFLRLQDEKPQSLCQYSGKVVVVVNTASFCGFTSQYEGLEALYAKYRDKGLVVLGFPSNDFAQETGSNKEIADFCENTFGVKFPMFAKSSVKGKDANPLFKQLAAKTGTAPRWNFYKYVIGRDGQSVASFNSMADPKSGSFVREIEKQLATQ</sequence>
<evidence type="ECO:0000256" key="5">
    <source>
        <dbReference type="SAM" id="SignalP"/>
    </source>
</evidence>
<accession>A0ABW1TXR7</accession>
<dbReference type="PROSITE" id="PS51352">
    <property type="entry name" value="THIOREDOXIN_2"/>
    <property type="match status" value="1"/>
</dbReference>
<evidence type="ECO:0000313" key="7">
    <source>
        <dbReference type="EMBL" id="MFC6281587.1"/>
    </source>
</evidence>
<dbReference type="Pfam" id="PF00255">
    <property type="entry name" value="GSHPx"/>
    <property type="match status" value="1"/>
</dbReference>
<gene>
    <name evidence="7" type="ORF">ACFQND_10120</name>
</gene>
<reference evidence="8" key="1">
    <citation type="journal article" date="2019" name="Int. J. Syst. Evol. Microbiol.">
        <title>The Global Catalogue of Microorganisms (GCM) 10K type strain sequencing project: providing services to taxonomists for standard genome sequencing and annotation.</title>
        <authorList>
            <consortium name="The Broad Institute Genomics Platform"/>
            <consortium name="The Broad Institute Genome Sequencing Center for Infectious Disease"/>
            <person name="Wu L."/>
            <person name="Ma J."/>
        </authorList>
    </citation>
    <scope>NUCLEOTIDE SEQUENCE [LARGE SCALE GENOMIC DNA]</scope>
    <source>
        <strain evidence="8">CCUG 39402</strain>
    </source>
</reference>
<name>A0ABW1TXR7_9BURK</name>
<evidence type="ECO:0000259" key="6">
    <source>
        <dbReference type="PROSITE" id="PS51352"/>
    </source>
</evidence>
<dbReference type="RefSeq" id="WP_371437203.1">
    <property type="nucleotide sequence ID" value="NZ_JBHSRS010000018.1"/>
</dbReference>
<dbReference type="InterPro" id="IPR036249">
    <property type="entry name" value="Thioredoxin-like_sf"/>
</dbReference>
<dbReference type="PANTHER" id="PTHR11592:SF44">
    <property type="entry name" value="GLUTATHIONE PEROXIDASE"/>
    <property type="match status" value="1"/>
</dbReference>
<keyword evidence="2 4" id="KW-0575">Peroxidase</keyword>
<dbReference type="Gene3D" id="3.40.30.10">
    <property type="entry name" value="Glutaredoxin"/>
    <property type="match status" value="1"/>
</dbReference>
<protein>
    <recommendedName>
        <fullName evidence="4">Glutathione peroxidase</fullName>
    </recommendedName>
</protein>
<keyword evidence="3 4" id="KW-0560">Oxidoreductase</keyword>
<dbReference type="InterPro" id="IPR029759">
    <property type="entry name" value="GPX_AS"/>
</dbReference>
<comment type="similarity">
    <text evidence="1 4">Belongs to the glutathione peroxidase family.</text>
</comment>
<evidence type="ECO:0000256" key="1">
    <source>
        <dbReference type="ARBA" id="ARBA00006926"/>
    </source>
</evidence>
<comment type="caution">
    <text evidence="7">The sequence shown here is derived from an EMBL/GenBank/DDBJ whole genome shotgun (WGS) entry which is preliminary data.</text>
</comment>
<dbReference type="GO" id="GO:0004601">
    <property type="term" value="F:peroxidase activity"/>
    <property type="evidence" value="ECO:0007669"/>
    <property type="project" value="UniProtKB-KW"/>
</dbReference>
<dbReference type="CDD" id="cd00340">
    <property type="entry name" value="GSH_Peroxidase"/>
    <property type="match status" value="1"/>
</dbReference>
<feature type="signal peptide" evidence="5">
    <location>
        <begin position="1"/>
        <end position="28"/>
    </location>
</feature>
<organism evidence="7 8">
    <name type="scientific">Polaromonas aquatica</name>
    <dbReference type="NCBI Taxonomy" id="332657"/>
    <lineage>
        <taxon>Bacteria</taxon>
        <taxon>Pseudomonadati</taxon>
        <taxon>Pseudomonadota</taxon>
        <taxon>Betaproteobacteria</taxon>
        <taxon>Burkholderiales</taxon>
        <taxon>Comamonadaceae</taxon>
        <taxon>Polaromonas</taxon>
    </lineage>
</organism>
<evidence type="ECO:0000256" key="2">
    <source>
        <dbReference type="ARBA" id="ARBA00022559"/>
    </source>
</evidence>
<dbReference type="PROSITE" id="PS51355">
    <property type="entry name" value="GLUTATHIONE_PEROXID_3"/>
    <property type="match status" value="1"/>
</dbReference>
<feature type="chain" id="PRO_5045063542" description="Glutathione peroxidase" evidence="5">
    <location>
        <begin position="29"/>
        <end position="204"/>
    </location>
</feature>
<keyword evidence="8" id="KW-1185">Reference proteome</keyword>
<dbReference type="InterPro" id="IPR000889">
    <property type="entry name" value="Glutathione_peroxidase"/>
</dbReference>
<evidence type="ECO:0000256" key="4">
    <source>
        <dbReference type="RuleBase" id="RU000499"/>
    </source>
</evidence>
<dbReference type="PROSITE" id="PS00460">
    <property type="entry name" value="GLUTATHIONE_PEROXID_1"/>
    <property type="match status" value="1"/>
</dbReference>
<evidence type="ECO:0000313" key="8">
    <source>
        <dbReference type="Proteomes" id="UP001596270"/>
    </source>
</evidence>
<dbReference type="InterPro" id="IPR013766">
    <property type="entry name" value="Thioredoxin_domain"/>
</dbReference>
<proteinExistence type="inferred from homology"/>
<feature type="domain" description="Thioredoxin" evidence="6">
    <location>
        <begin position="26"/>
        <end position="203"/>
    </location>
</feature>
<dbReference type="EMBL" id="JBHSRS010000018">
    <property type="protein sequence ID" value="MFC6281587.1"/>
    <property type="molecule type" value="Genomic_DNA"/>
</dbReference>